<dbReference type="SUPFAM" id="SSF46785">
    <property type="entry name" value="Winged helix' DNA-binding domain"/>
    <property type="match status" value="1"/>
</dbReference>
<evidence type="ECO:0000256" key="4">
    <source>
        <dbReference type="ARBA" id="ARBA00023163"/>
    </source>
</evidence>
<dbReference type="RefSeq" id="WP_005982057.1">
    <property type="nucleotide sequence ID" value="NZ_BAABXY010000001.1"/>
</dbReference>
<dbReference type="Proteomes" id="UP000249008">
    <property type="component" value="Chromosome 1"/>
</dbReference>
<comment type="similarity">
    <text evidence="1">Belongs to the LysR transcriptional regulatory family.</text>
</comment>
<gene>
    <name evidence="6" type="primary">cmpR_2</name>
    <name evidence="6" type="ORF">NCTC12112_01947</name>
</gene>
<evidence type="ECO:0000256" key="3">
    <source>
        <dbReference type="ARBA" id="ARBA00023125"/>
    </source>
</evidence>
<dbReference type="PANTHER" id="PTHR30126:SF40">
    <property type="entry name" value="HTH-TYPE TRANSCRIPTIONAL REGULATOR GLTR"/>
    <property type="match status" value="1"/>
</dbReference>
<keyword evidence="3" id="KW-0238">DNA-binding</keyword>
<dbReference type="InterPro" id="IPR036388">
    <property type="entry name" value="WH-like_DNA-bd_sf"/>
</dbReference>
<keyword evidence="2" id="KW-0805">Transcription regulation</keyword>
<evidence type="ECO:0000256" key="1">
    <source>
        <dbReference type="ARBA" id="ARBA00009437"/>
    </source>
</evidence>
<keyword evidence="4" id="KW-0804">Transcription</keyword>
<feature type="domain" description="HTH lysR-type" evidence="5">
    <location>
        <begin position="1"/>
        <end position="58"/>
    </location>
</feature>
<accession>A0AAX2JBG2</accession>
<dbReference type="GeneID" id="78453248"/>
<name>A0AAX2JBG2_9FUSO</name>
<proteinExistence type="inferred from homology"/>
<sequence>MTLRHIKIFLAVCKYSNVTMAAKELFIAQPAASLAIKELEEYYGIKLFDRISKRLYITEPGKKLLSYASHITSLFDEMEKELKCYDSFSNLKIGATIATGTYFMPKYVEKFAEICPGVKINVYIENSKIIENKLLTNELDLAIIDGIIHSENIISEPILDDKLVIICSPKNPLAEKETVSLEEIKNQNFLLRERGSGTRELFDSILFSRGITIEPLWESISTRALVIAVQQNIGIAVLPYYLVKEELEKKIVSRVRIKNIKFVRKFNIIHHKNKYLSSSAMSFIDMCKKLEK</sequence>
<evidence type="ECO:0000256" key="2">
    <source>
        <dbReference type="ARBA" id="ARBA00023015"/>
    </source>
</evidence>
<dbReference type="SUPFAM" id="SSF53850">
    <property type="entry name" value="Periplasmic binding protein-like II"/>
    <property type="match status" value="1"/>
</dbReference>
<dbReference type="KEGG" id="ful:C4N20_00390"/>
<dbReference type="GO" id="GO:0003700">
    <property type="term" value="F:DNA-binding transcription factor activity"/>
    <property type="evidence" value="ECO:0007669"/>
    <property type="project" value="InterPro"/>
</dbReference>
<dbReference type="GO" id="GO:0000976">
    <property type="term" value="F:transcription cis-regulatory region binding"/>
    <property type="evidence" value="ECO:0007669"/>
    <property type="project" value="TreeGrafter"/>
</dbReference>
<dbReference type="InterPro" id="IPR000847">
    <property type="entry name" value="LysR_HTH_N"/>
</dbReference>
<dbReference type="InterPro" id="IPR005119">
    <property type="entry name" value="LysR_subst-bd"/>
</dbReference>
<dbReference type="PROSITE" id="PS50931">
    <property type="entry name" value="HTH_LYSR"/>
    <property type="match status" value="1"/>
</dbReference>
<dbReference type="InterPro" id="IPR036390">
    <property type="entry name" value="WH_DNA-bd_sf"/>
</dbReference>
<dbReference type="AlphaFoldDB" id="A0AAX2JBG2"/>
<dbReference type="Gene3D" id="3.40.190.290">
    <property type="match status" value="1"/>
</dbReference>
<dbReference type="PANTHER" id="PTHR30126">
    <property type="entry name" value="HTH-TYPE TRANSCRIPTIONAL REGULATOR"/>
    <property type="match status" value="1"/>
</dbReference>
<reference evidence="6 7" key="1">
    <citation type="submission" date="2018-06" db="EMBL/GenBank/DDBJ databases">
        <authorList>
            <consortium name="Pathogen Informatics"/>
            <person name="Doyle S."/>
        </authorList>
    </citation>
    <scope>NUCLEOTIDE SEQUENCE [LARGE SCALE GENOMIC DNA]</scope>
    <source>
        <strain evidence="6 7">NCTC12112</strain>
    </source>
</reference>
<dbReference type="Pfam" id="PF03466">
    <property type="entry name" value="LysR_substrate"/>
    <property type="match status" value="1"/>
</dbReference>
<dbReference type="EMBL" id="LS483487">
    <property type="protein sequence ID" value="SQJ05668.1"/>
    <property type="molecule type" value="Genomic_DNA"/>
</dbReference>
<dbReference type="Pfam" id="PF00126">
    <property type="entry name" value="HTH_1"/>
    <property type="match status" value="1"/>
</dbReference>
<evidence type="ECO:0000259" key="5">
    <source>
        <dbReference type="PROSITE" id="PS50931"/>
    </source>
</evidence>
<evidence type="ECO:0000313" key="7">
    <source>
        <dbReference type="Proteomes" id="UP000249008"/>
    </source>
</evidence>
<organism evidence="6 7">
    <name type="scientific">Fusobacterium ulcerans</name>
    <dbReference type="NCBI Taxonomy" id="861"/>
    <lineage>
        <taxon>Bacteria</taxon>
        <taxon>Fusobacteriati</taxon>
        <taxon>Fusobacteriota</taxon>
        <taxon>Fusobacteriia</taxon>
        <taxon>Fusobacteriales</taxon>
        <taxon>Fusobacteriaceae</taxon>
        <taxon>Fusobacterium</taxon>
    </lineage>
</organism>
<evidence type="ECO:0000313" key="6">
    <source>
        <dbReference type="EMBL" id="SQJ05668.1"/>
    </source>
</evidence>
<protein>
    <submittedName>
        <fullName evidence="6">HTH-type transcriptional activator CmpR</fullName>
    </submittedName>
</protein>
<dbReference type="PRINTS" id="PR00039">
    <property type="entry name" value="HTHLYSR"/>
</dbReference>
<dbReference type="Gene3D" id="1.10.10.10">
    <property type="entry name" value="Winged helix-like DNA-binding domain superfamily/Winged helix DNA-binding domain"/>
    <property type="match status" value="1"/>
</dbReference>